<dbReference type="Pfam" id="PF13853">
    <property type="entry name" value="7tm_4"/>
    <property type="match status" value="1"/>
</dbReference>
<feature type="transmembrane region" description="Helical" evidence="13">
    <location>
        <begin position="260"/>
        <end position="280"/>
    </location>
</feature>
<keyword evidence="4 13" id="KW-0812">Transmembrane</keyword>
<evidence type="ECO:0000256" key="9">
    <source>
        <dbReference type="ARBA" id="ARBA00023157"/>
    </source>
</evidence>
<evidence type="ECO:0000256" key="5">
    <source>
        <dbReference type="ARBA" id="ARBA00022725"/>
    </source>
</evidence>
<evidence type="ECO:0000256" key="2">
    <source>
        <dbReference type="ARBA" id="ARBA00022475"/>
    </source>
</evidence>
<feature type="transmembrane region" description="Helical" evidence="13">
    <location>
        <begin position="215"/>
        <end position="240"/>
    </location>
</feature>
<dbReference type="PRINTS" id="PR00245">
    <property type="entry name" value="OLFACTORYR"/>
</dbReference>
<keyword evidence="7" id="KW-0297">G-protein coupled receptor</keyword>
<keyword evidence="11" id="KW-0325">Glycoprotein</keyword>
<evidence type="ECO:0000256" key="10">
    <source>
        <dbReference type="ARBA" id="ARBA00023170"/>
    </source>
</evidence>
<reference evidence="15" key="2">
    <citation type="submission" date="2025-09" db="UniProtKB">
        <authorList>
            <consortium name="Ensembl"/>
        </authorList>
    </citation>
    <scope>IDENTIFICATION</scope>
</reference>
<feature type="transmembrane region" description="Helical" evidence="13">
    <location>
        <begin position="117"/>
        <end position="135"/>
    </location>
</feature>
<evidence type="ECO:0000313" key="16">
    <source>
        <dbReference type="Proteomes" id="UP000694546"/>
    </source>
</evidence>
<dbReference type="Gene3D" id="1.20.1070.10">
    <property type="entry name" value="Rhodopsin 7-helix transmembrane proteins"/>
    <property type="match status" value="1"/>
</dbReference>
<dbReference type="PRINTS" id="PR00237">
    <property type="entry name" value="GPCRRHODOPSN"/>
</dbReference>
<protein>
    <submittedName>
        <fullName evidence="15">Olfactory receptor 1C1-like</fullName>
    </submittedName>
</protein>
<keyword evidence="5" id="KW-0552">Olfaction</keyword>
<organism evidence="15 16">
    <name type="scientific">Gadus morhua</name>
    <name type="common">Atlantic cod</name>
    <dbReference type="NCBI Taxonomy" id="8049"/>
    <lineage>
        <taxon>Eukaryota</taxon>
        <taxon>Metazoa</taxon>
        <taxon>Chordata</taxon>
        <taxon>Craniata</taxon>
        <taxon>Vertebrata</taxon>
        <taxon>Euteleostomi</taxon>
        <taxon>Actinopterygii</taxon>
        <taxon>Neopterygii</taxon>
        <taxon>Teleostei</taxon>
        <taxon>Neoteleostei</taxon>
        <taxon>Acanthomorphata</taxon>
        <taxon>Zeiogadaria</taxon>
        <taxon>Gadariae</taxon>
        <taxon>Gadiformes</taxon>
        <taxon>Gadoidei</taxon>
        <taxon>Gadidae</taxon>
        <taxon>Gadus</taxon>
    </lineage>
</organism>
<keyword evidence="10" id="KW-0675">Receptor</keyword>
<comment type="subcellular location">
    <subcellularLocation>
        <location evidence="1">Cell membrane</location>
        <topology evidence="1">Multi-pass membrane protein</topology>
    </subcellularLocation>
</comment>
<dbReference type="PANTHER" id="PTHR26451">
    <property type="entry name" value="G_PROTEIN_RECEP_F1_2 DOMAIN-CONTAINING PROTEIN"/>
    <property type="match status" value="1"/>
</dbReference>
<keyword evidence="12" id="KW-0807">Transducer</keyword>
<dbReference type="GO" id="GO:0004930">
    <property type="term" value="F:G protein-coupled receptor activity"/>
    <property type="evidence" value="ECO:0007669"/>
    <property type="project" value="UniProtKB-KW"/>
</dbReference>
<evidence type="ECO:0000256" key="8">
    <source>
        <dbReference type="ARBA" id="ARBA00023136"/>
    </source>
</evidence>
<evidence type="ECO:0000256" key="1">
    <source>
        <dbReference type="ARBA" id="ARBA00004651"/>
    </source>
</evidence>
<keyword evidence="8 13" id="KW-0472">Membrane</keyword>
<keyword evidence="9" id="KW-1015">Disulfide bond</keyword>
<feature type="transmembrane region" description="Helical" evidence="13">
    <location>
        <begin position="78"/>
        <end position="97"/>
    </location>
</feature>
<evidence type="ECO:0000256" key="3">
    <source>
        <dbReference type="ARBA" id="ARBA00022606"/>
    </source>
</evidence>
<name>A0A8C4ZGN0_GADMO</name>
<dbReference type="GeneTree" id="ENSGT00950000182847"/>
<feature type="transmembrane region" description="Helical" evidence="13">
    <location>
        <begin position="286"/>
        <end position="306"/>
    </location>
</feature>
<evidence type="ECO:0000256" key="11">
    <source>
        <dbReference type="ARBA" id="ARBA00023180"/>
    </source>
</evidence>
<evidence type="ECO:0000256" key="4">
    <source>
        <dbReference type="ARBA" id="ARBA00022692"/>
    </source>
</evidence>
<dbReference type="PROSITE" id="PS50262">
    <property type="entry name" value="G_PROTEIN_RECEP_F1_2"/>
    <property type="match status" value="1"/>
</dbReference>
<feature type="transmembrane region" description="Helical" evidence="13">
    <location>
        <begin position="41"/>
        <end position="66"/>
    </location>
</feature>
<sequence length="330" mass="37420">MLSDCPSLTSLGYQTMESNMTIVRPEYFIISGFSGIPHVNYYYLFLLVLYIVSVVENGVVMALICFDQSLKTPKYIAVFNLAFVDVVGSSALVPKVIDTFWFDHKYISYSNCLTYLFFYYVILTMQSLNLALLSFDRLIAITFPLRYQIIVILKTMFSLVAVCWIIAILVNLIVVGLLTRLSYCRSVVINSYFCDHGPLYRLACNDNRPNHIISIVLPVLIIWAPLLFILISYMCIGAALAKIAGVQDRMKAFKTCSAHIMLVIIYYLPILVTFSVAAKMPRNARIISLSLAAVIPPALNPLIYVLQTQEIKLSLKKVFKRMRQSKILLK</sequence>
<evidence type="ECO:0000256" key="6">
    <source>
        <dbReference type="ARBA" id="ARBA00022989"/>
    </source>
</evidence>
<feature type="transmembrane region" description="Helical" evidence="13">
    <location>
        <begin position="156"/>
        <end position="178"/>
    </location>
</feature>
<dbReference type="InterPro" id="IPR000276">
    <property type="entry name" value="GPCR_Rhodpsn"/>
</dbReference>
<dbReference type="GO" id="GO:0005549">
    <property type="term" value="F:odorant binding"/>
    <property type="evidence" value="ECO:0007669"/>
    <property type="project" value="TreeGrafter"/>
</dbReference>
<dbReference type="Ensembl" id="ENSGMOT00000013616.2">
    <property type="protein sequence ID" value="ENSGMOP00000013264.2"/>
    <property type="gene ID" value="ENSGMOG00000031071.1"/>
</dbReference>
<keyword evidence="6 13" id="KW-1133">Transmembrane helix</keyword>
<proteinExistence type="predicted"/>
<feature type="domain" description="G-protein coupled receptors family 1 profile" evidence="14">
    <location>
        <begin position="56"/>
        <end position="304"/>
    </location>
</feature>
<dbReference type="SUPFAM" id="SSF81321">
    <property type="entry name" value="Family A G protein-coupled receptor-like"/>
    <property type="match status" value="1"/>
</dbReference>
<dbReference type="GO" id="GO:0005886">
    <property type="term" value="C:plasma membrane"/>
    <property type="evidence" value="ECO:0007669"/>
    <property type="project" value="UniProtKB-SubCell"/>
</dbReference>
<reference evidence="15" key="1">
    <citation type="submission" date="2025-08" db="UniProtKB">
        <authorList>
            <consortium name="Ensembl"/>
        </authorList>
    </citation>
    <scope>IDENTIFICATION</scope>
</reference>
<evidence type="ECO:0000256" key="12">
    <source>
        <dbReference type="ARBA" id="ARBA00023224"/>
    </source>
</evidence>
<evidence type="ECO:0000256" key="7">
    <source>
        <dbReference type="ARBA" id="ARBA00023040"/>
    </source>
</evidence>
<accession>A0A8C4ZGN0</accession>
<keyword evidence="2" id="KW-1003">Cell membrane</keyword>
<gene>
    <name evidence="15" type="primary">LOC115547858</name>
</gene>
<dbReference type="PANTHER" id="PTHR26451:SF869">
    <property type="entry name" value="OLFACTORY RECEPTOR 530-RELATED"/>
    <property type="match status" value="1"/>
</dbReference>
<dbReference type="AlphaFoldDB" id="A0A8C4ZGN0"/>
<dbReference type="Proteomes" id="UP000694546">
    <property type="component" value="Chromosome 7"/>
</dbReference>
<evidence type="ECO:0000313" key="15">
    <source>
        <dbReference type="Ensembl" id="ENSGMOP00000013264.2"/>
    </source>
</evidence>
<dbReference type="GO" id="GO:0004984">
    <property type="term" value="F:olfactory receptor activity"/>
    <property type="evidence" value="ECO:0007669"/>
    <property type="project" value="InterPro"/>
</dbReference>
<keyword evidence="3" id="KW-0716">Sensory transduction</keyword>
<dbReference type="OMA" id="TFKTCTA"/>
<evidence type="ECO:0000259" key="14">
    <source>
        <dbReference type="PROSITE" id="PS50262"/>
    </source>
</evidence>
<dbReference type="InterPro" id="IPR017452">
    <property type="entry name" value="GPCR_Rhodpsn_7TM"/>
</dbReference>
<keyword evidence="16" id="KW-1185">Reference proteome</keyword>
<dbReference type="InterPro" id="IPR000725">
    <property type="entry name" value="Olfact_rcpt"/>
</dbReference>
<evidence type="ECO:0000256" key="13">
    <source>
        <dbReference type="SAM" id="Phobius"/>
    </source>
</evidence>
<dbReference type="FunFam" id="1.20.1070.10:FF:000024">
    <property type="entry name" value="Olfactory receptor"/>
    <property type="match status" value="1"/>
</dbReference>
<dbReference type="InterPro" id="IPR052921">
    <property type="entry name" value="GPCR1_Superfamily_Member"/>
</dbReference>